<comment type="caution">
    <text evidence="1">The sequence shown here is derived from an EMBL/GenBank/DDBJ whole genome shotgun (WGS) entry which is preliminary data.</text>
</comment>
<name>V4PNC6_9CAUL</name>
<gene>
    <name evidence="1" type="ORF">ABENE_15440</name>
</gene>
<organism evidence="1 2">
    <name type="scientific">Asticcacaulis benevestitus DSM 16100 = ATCC BAA-896</name>
    <dbReference type="NCBI Taxonomy" id="1121022"/>
    <lineage>
        <taxon>Bacteria</taxon>
        <taxon>Pseudomonadati</taxon>
        <taxon>Pseudomonadota</taxon>
        <taxon>Alphaproteobacteria</taxon>
        <taxon>Caulobacterales</taxon>
        <taxon>Caulobacteraceae</taxon>
        <taxon>Asticcacaulis</taxon>
    </lineage>
</organism>
<dbReference type="EMBL" id="AWGB01000034">
    <property type="protein sequence ID" value="ESQ88789.1"/>
    <property type="molecule type" value="Genomic_DNA"/>
</dbReference>
<dbReference type="AlphaFoldDB" id="V4PNC6"/>
<dbReference type="RefSeq" id="WP_023447376.1">
    <property type="nucleotide sequence ID" value="NZ_AQWM01000023.1"/>
</dbReference>
<evidence type="ECO:0000313" key="2">
    <source>
        <dbReference type="Proteomes" id="UP000017837"/>
    </source>
</evidence>
<dbReference type="PATRIC" id="fig|1121022.4.peg.3143"/>
<dbReference type="SUPFAM" id="SSF53474">
    <property type="entry name" value="alpha/beta-Hydrolases"/>
    <property type="match status" value="1"/>
</dbReference>
<dbReference type="Proteomes" id="UP000017837">
    <property type="component" value="Unassembled WGS sequence"/>
</dbReference>
<sequence length="64" mass="6799">MPYTLYDMAADAIGLLDALGIQSAHLVGRSMGGMIADHGQRIPGTRLVADFNYVQYGQSRAAAT</sequence>
<accession>V4PNC6</accession>
<keyword evidence="2" id="KW-1185">Reference proteome</keyword>
<dbReference type="eggNOG" id="COG2021">
    <property type="taxonomic scope" value="Bacteria"/>
</dbReference>
<evidence type="ECO:0000313" key="1">
    <source>
        <dbReference type="EMBL" id="ESQ88789.1"/>
    </source>
</evidence>
<evidence type="ECO:0008006" key="3">
    <source>
        <dbReference type="Google" id="ProtNLM"/>
    </source>
</evidence>
<protein>
    <recommendedName>
        <fullName evidence="3">AB hydrolase-1 domain-containing protein</fullName>
    </recommendedName>
</protein>
<reference evidence="1 2" key="1">
    <citation type="journal article" date="2014" name="Nature">
        <title>Sequential evolution of bacterial morphology by co-option of a developmental regulator.</title>
        <authorList>
            <person name="Jiang C."/>
            <person name="Brown P.J."/>
            <person name="Ducret A."/>
            <person name="Brun Y.V."/>
        </authorList>
    </citation>
    <scope>NUCLEOTIDE SEQUENCE [LARGE SCALE GENOMIC DNA]</scope>
    <source>
        <strain evidence="1 2">DSM 16100</strain>
    </source>
</reference>
<proteinExistence type="predicted"/>
<dbReference type="Gene3D" id="3.40.50.1820">
    <property type="entry name" value="alpha/beta hydrolase"/>
    <property type="match status" value="1"/>
</dbReference>
<dbReference type="InterPro" id="IPR029058">
    <property type="entry name" value="AB_hydrolase_fold"/>
</dbReference>